<accession>A0AAV4VNT4</accession>
<keyword evidence="2" id="KW-1185">Reference proteome</keyword>
<name>A0AAV4VNT4_9ARAC</name>
<evidence type="ECO:0000313" key="2">
    <source>
        <dbReference type="Proteomes" id="UP001054837"/>
    </source>
</evidence>
<comment type="caution">
    <text evidence="1">The sequence shown here is derived from an EMBL/GenBank/DDBJ whole genome shotgun (WGS) entry which is preliminary data.</text>
</comment>
<evidence type="ECO:0000313" key="1">
    <source>
        <dbReference type="EMBL" id="GIY71269.1"/>
    </source>
</evidence>
<protein>
    <submittedName>
        <fullName evidence="1">Uncharacterized protein</fullName>
    </submittedName>
</protein>
<sequence length="71" mass="8313">MPLWKKNDKSSFVPQVDQEVLITCLRALTGKTPPHNPWDIRLGSPYSTFEVLGFRYILLWPWDQIDALIKK</sequence>
<gene>
    <name evidence="1" type="ORF">CDAR_503091</name>
</gene>
<organism evidence="1 2">
    <name type="scientific">Caerostris darwini</name>
    <dbReference type="NCBI Taxonomy" id="1538125"/>
    <lineage>
        <taxon>Eukaryota</taxon>
        <taxon>Metazoa</taxon>
        <taxon>Ecdysozoa</taxon>
        <taxon>Arthropoda</taxon>
        <taxon>Chelicerata</taxon>
        <taxon>Arachnida</taxon>
        <taxon>Araneae</taxon>
        <taxon>Araneomorphae</taxon>
        <taxon>Entelegynae</taxon>
        <taxon>Araneoidea</taxon>
        <taxon>Araneidae</taxon>
        <taxon>Caerostris</taxon>
    </lineage>
</organism>
<proteinExistence type="predicted"/>
<reference evidence="1 2" key="1">
    <citation type="submission" date="2021-06" db="EMBL/GenBank/DDBJ databases">
        <title>Caerostris darwini draft genome.</title>
        <authorList>
            <person name="Kono N."/>
            <person name="Arakawa K."/>
        </authorList>
    </citation>
    <scope>NUCLEOTIDE SEQUENCE [LARGE SCALE GENOMIC DNA]</scope>
</reference>
<dbReference type="AlphaFoldDB" id="A0AAV4VNT4"/>
<dbReference type="EMBL" id="BPLQ01013305">
    <property type="protein sequence ID" value="GIY71269.1"/>
    <property type="molecule type" value="Genomic_DNA"/>
</dbReference>
<dbReference type="Proteomes" id="UP001054837">
    <property type="component" value="Unassembled WGS sequence"/>
</dbReference>